<keyword evidence="5 9" id="KW-0010">Activator</keyword>
<evidence type="ECO:0000256" key="7">
    <source>
        <dbReference type="ARBA" id="ARBA00023242"/>
    </source>
</evidence>
<keyword evidence="4 9" id="KW-0805">Transcription regulation</keyword>
<dbReference type="EMBL" id="JABEVY010000061">
    <property type="protein sequence ID" value="KAF5252055.1"/>
    <property type="molecule type" value="Genomic_DNA"/>
</dbReference>
<proteinExistence type="inferred from homology"/>
<reference evidence="11 12" key="1">
    <citation type="journal article" date="2020" name="BMC Genomics">
        <title>Correction to: Identification and distribution of gene clusters required for synthesis of sphingolipid metabolism inhibitors in diverse species of the filamentous fungus Fusarium.</title>
        <authorList>
            <person name="Kim H.S."/>
            <person name="Lohmar J.M."/>
            <person name="Busman M."/>
            <person name="Brown D.W."/>
            <person name="Naumann T.A."/>
            <person name="Divon H.H."/>
            <person name="Lysoe E."/>
            <person name="Uhlig S."/>
            <person name="Proctor R.H."/>
        </authorList>
    </citation>
    <scope>NUCLEOTIDE SEQUENCE [LARGE SCALE GENOMIC DNA]</scope>
    <source>
        <strain evidence="11 12">NRRL 25214</strain>
    </source>
</reference>
<gene>
    <name evidence="9" type="primary">MED16</name>
    <name evidence="11" type="ORF">FANTH_2888</name>
</gene>
<dbReference type="Pfam" id="PF11635">
    <property type="entry name" value="Med16_N"/>
    <property type="match status" value="1"/>
</dbReference>
<dbReference type="InterPro" id="IPR048338">
    <property type="entry name" value="Mediator_Med16"/>
</dbReference>
<evidence type="ECO:0000256" key="4">
    <source>
        <dbReference type="ARBA" id="ARBA00023015"/>
    </source>
</evidence>
<keyword evidence="12" id="KW-1185">Reference proteome</keyword>
<dbReference type="PANTHER" id="PTHR13224">
    <property type="entry name" value="THYROID HORMONE RECEPTOR-ASSOCIATED PROTEIN-RELATED"/>
    <property type="match status" value="1"/>
</dbReference>
<dbReference type="GO" id="GO:0045893">
    <property type="term" value="P:positive regulation of DNA-templated transcription"/>
    <property type="evidence" value="ECO:0007669"/>
    <property type="project" value="TreeGrafter"/>
</dbReference>
<dbReference type="InterPro" id="IPR021665">
    <property type="entry name" value="Mediator_Med16_N"/>
</dbReference>
<evidence type="ECO:0000259" key="10">
    <source>
        <dbReference type="Pfam" id="PF11635"/>
    </source>
</evidence>
<dbReference type="Proteomes" id="UP000573603">
    <property type="component" value="Unassembled WGS sequence"/>
</dbReference>
<comment type="caution">
    <text evidence="11">The sequence shown here is derived from an EMBL/GenBank/DDBJ whole genome shotgun (WGS) entry which is preliminary data.</text>
</comment>
<dbReference type="GO" id="GO:0016592">
    <property type="term" value="C:mediator complex"/>
    <property type="evidence" value="ECO:0007669"/>
    <property type="project" value="InterPro"/>
</dbReference>
<evidence type="ECO:0000256" key="1">
    <source>
        <dbReference type="ARBA" id="ARBA00004123"/>
    </source>
</evidence>
<comment type="subcellular location">
    <subcellularLocation>
        <location evidence="1 9">Nucleus</location>
    </subcellularLocation>
</comment>
<keyword evidence="7 9" id="KW-0539">Nucleus</keyword>
<accession>A0A8H4ZTA0</accession>
<evidence type="ECO:0000256" key="6">
    <source>
        <dbReference type="ARBA" id="ARBA00023163"/>
    </source>
</evidence>
<sequence>MPLILDNPMPVELNDVDDLFGDGVGLSLPARAQNKQLQQRMDEIRIRGCCQTVAWSRTGSIANITPDGQNLELRFLRRSPDDGSWDLSEPTTCPFVKGLPTIPIVHLVWAGTSSPDLAVIDAVGRVSIVSFSISLNHPFPQRKWDADPTDDVHTVVGAYWLNVSPPNQQASYNVMYGPATKHGNGYTYESSFVHAGGPTHPSPAKSALLTITTHGVIRMFWSQNTNRLEETTMELESISASDELITHASFASEKKNLLLAVATTSKQLKLIRIEIQWGQASQADKATGRPAGNLSPSLVEKHLATTNWLQGGPGDSSLDISMIELSHLEVIPSLVDSTGKNTTPPLVVTARSRTPTESSYQGSQSVVDRWEAIEQKQNLPSAYEQLGGRRNSISSELPAVTQLQKVSPITANKVVVAFQTTSFGKILVLAFADGTVEYRDRLTFEELYTIQELNKVQNLRQIGWTFTDEGPCKYTYPRMLLLSNNGYGKIKWNKLHYPGGDIGNSMHDAQYCGSIAALTVTAAPSMFYQNNYDDLLAIVRPYTTKKRFVQDLVTELIRILKIQIDYSEEIHHDSLVRNGSLQYCLSIMNALGFRGNFHPRSFQGKFSMLFLNVRNVVVLITIASNTPVTVREKLSPLDDPEVIETLVGCAKWALDLIAWLMDCLFELMNDNHFQELLTRERFHELAPYLHEKNNVAFHFLMSSSSRGFLSAICRRLAHLEALSGRAIEFYRKQSAVVEGVAGGRAAPQLQQAYQAMQQVTSSALVKVSEVETLLTGLSNEIRQAYQIFLPSLAKSQNSQAQGKQLDMTMKAARVQMELSILLSAAPPAPFLQIIKKFFNTDLPAFRNTIDSGRLFFANYDLLEVEDDEHSLAAKKARGMVYVDVFKRMQIRPSSNKQWRRCSRCTAVMEDVFGSRSGFTFVLGQQPQRGSLSPYPMGDYDVMTPRINVAETVTIVPLRFQVVLEERDTMTSRSINIRPRAAQSAT</sequence>
<evidence type="ECO:0000256" key="5">
    <source>
        <dbReference type="ARBA" id="ARBA00023159"/>
    </source>
</evidence>
<evidence type="ECO:0000256" key="8">
    <source>
        <dbReference type="ARBA" id="ARBA00032015"/>
    </source>
</evidence>
<organism evidence="11 12">
    <name type="scientific">Fusarium anthophilum</name>
    <dbReference type="NCBI Taxonomy" id="48485"/>
    <lineage>
        <taxon>Eukaryota</taxon>
        <taxon>Fungi</taxon>
        <taxon>Dikarya</taxon>
        <taxon>Ascomycota</taxon>
        <taxon>Pezizomycotina</taxon>
        <taxon>Sordariomycetes</taxon>
        <taxon>Hypocreomycetidae</taxon>
        <taxon>Hypocreales</taxon>
        <taxon>Nectriaceae</taxon>
        <taxon>Fusarium</taxon>
        <taxon>Fusarium fujikuroi species complex</taxon>
    </lineage>
</organism>
<evidence type="ECO:0000313" key="12">
    <source>
        <dbReference type="Proteomes" id="UP000573603"/>
    </source>
</evidence>
<comment type="subunit">
    <text evidence="9">Component of the Mediator complex.</text>
</comment>
<evidence type="ECO:0000256" key="2">
    <source>
        <dbReference type="ARBA" id="ARBA00006543"/>
    </source>
</evidence>
<comment type="function">
    <text evidence="9">Component of the Mediator complex, a coactivator involved in the regulated transcription of nearly all RNA polymerase II-dependent genes. Mediator functions as a bridge to convey information from gene-specific regulatory proteins to the basal RNA polymerase II transcription machinery. Mediator is recruited to promoters by direct interactions with regulatory proteins and serves as a scaffold for the assembly of a functional preinitiation complex with RNA polymerase II and the general transcription factors.</text>
</comment>
<name>A0A8H4ZTA0_9HYPO</name>
<dbReference type="AlphaFoldDB" id="A0A8H4ZTA0"/>
<dbReference type="PANTHER" id="PTHR13224:SF6">
    <property type="entry name" value="MEDIATOR OF RNA POLYMERASE II TRANSCRIPTION SUBUNIT 16"/>
    <property type="match status" value="1"/>
</dbReference>
<evidence type="ECO:0000313" key="11">
    <source>
        <dbReference type="EMBL" id="KAF5252055.1"/>
    </source>
</evidence>
<keyword evidence="6 9" id="KW-0804">Transcription</keyword>
<evidence type="ECO:0000256" key="3">
    <source>
        <dbReference type="ARBA" id="ARBA00019614"/>
    </source>
</evidence>
<protein>
    <recommendedName>
        <fullName evidence="3 9">Mediator of RNA polymerase II transcription subunit 16</fullName>
    </recommendedName>
    <alternativeName>
        <fullName evidence="8 9">Mediator complex subunit 16</fullName>
    </alternativeName>
</protein>
<feature type="domain" description="Mediator complex subunit Med16 N-terminal" evidence="10">
    <location>
        <begin position="147"/>
        <end position="466"/>
    </location>
</feature>
<comment type="similarity">
    <text evidence="2 9">Belongs to the Mediator complex subunit 16 family.</text>
</comment>
<evidence type="ECO:0000256" key="9">
    <source>
        <dbReference type="RuleBase" id="RU364149"/>
    </source>
</evidence>